<protein>
    <recommendedName>
        <fullName evidence="2">GST N-terminal domain-containing protein</fullName>
    </recommendedName>
</protein>
<dbReference type="PANTHER" id="PTHR44051:SF8">
    <property type="entry name" value="GLUTATHIONE S-TRANSFERASE GSTA"/>
    <property type="match status" value="1"/>
</dbReference>
<keyword evidence="4" id="KW-1185">Reference proteome</keyword>
<accession>A0A5M6BSI7</accession>
<evidence type="ECO:0000259" key="2">
    <source>
        <dbReference type="PROSITE" id="PS50404"/>
    </source>
</evidence>
<dbReference type="Gene3D" id="1.20.1050.10">
    <property type="match status" value="1"/>
</dbReference>
<dbReference type="PANTHER" id="PTHR44051">
    <property type="entry name" value="GLUTATHIONE S-TRANSFERASE-RELATED"/>
    <property type="match status" value="1"/>
</dbReference>
<dbReference type="AlphaFoldDB" id="A0A5M6BSI7"/>
<reference evidence="3" key="2">
    <citation type="submission" date="2024-01" db="EMBL/GenBank/DDBJ databases">
        <title>Comparative genomics of Cryptococcus and Kwoniella reveals pathogenesis evolution and contrasting modes of karyotype evolution via chromosome fusion or intercentromeric recombination.</title>
        <authorList>
            <person name="Coelho M.A."/>
            <person name="David-Palma M."/>
            <person name="Shea T."/>
            <person name="Bowers K."/>
            <person name="McGinley-Smith S."/>
            <person name="Mohammad A.W."/>
            <person name="Gnirke A."/>
            <person name="Yurkov A.M."/>
            <person name="Nowrousian M."/>
            <person name="Sun S."/>
            <person name="Cuomo C.A."/>
            <person name="Heitman J."/>
        </authorList>
    </citation>
    <scope>NUCLEOTIDE SEQUENCE</scope>
    <source>
        <strain evidence="3">CBS 12478</strain>
    </source>
</reference>
<dbReference type="PROSITE" id="PS50404">
    <property type="entry name" value="GST_NTER"/>
    <property type="match status" value="1"/>
</dbReference>
<dbReference type="InterPro" id="IPR004045">
    <property type="entry name" value="Glutathione_S-Trfase_N"/>
</dbReference>
<evidence type="ECO:0000256" key="1">
    <source>
        <dbReference type="ARBA" id="ARBA00007409"/>
    </source>
</evidence>
<dbReference type="SUPFAM" id="SSF47616">
    <property type="entry name" value="GST C-terminal domain-like"/>
    <property type="match status" value="1"/>
</dbReference>
<dbReference type="GeneID" id="43592364"/>
<dbReference type="SUPFAM" id="SSF52833">
    <property type="entry name" value="Thioredoxin-like"/>
    <property type="match status" value="1"/>
</dbReference>
<dbReference type="OrthoDB" id="202840at2759"/>
<dbReference type="Pfam" id="PF13409">
    <property type="entry name" value="GST_N_2"/>
    <property type="match status" value="1"/>
</dbReference>
<reference evidence="3" key="1">
    <citation type="submission" date="2017-08" db="EMBL/GenBank/DDBJ databases">
        <authorList>
            <person name="Cuomo C."/>
            <person name="Billmyre B."/>
            <person name="Heitman J."/>
        </authorList>
    </citation>
    <scope>NUCLEOTIDE SEQUENCE</scope>
    <source>
        <strain evidence="3">CBS 12478</strain>
    </source>
</reference>
<dbReference type="KEGG" id="ksn:43592364"/>
<feature type="domain" description="GST N-terminal" evidence="2">
    <location>
        <begin position="9"/>
        <end position="92"/>
    </location>
</feature>
<dbReference type="InterPro" id="IPR036249">
    <property type="entry name" value="Thioredoxin-like_sf"/>
</dbReference>
<dbReference type="InterPro" id="IPR036282">
    <property type="entry name" value="Glutathione-S-Trfase_C_sf"/>
</dbReference>
<proteinExistence type="inferred from homology"/>
<evidence type="ECO:0000313" key="4">
    <source>
        <dbReference type="Proteomes" id="UP000322225"/>
    </source>
</evidence>
<dbReference type="RefSeq" id="XP_031857513.1">
    <property type="nucleotide sequence ID" value="XM_032008192.1"/>
</dbReference>
<dbReference type="EMBL" id="CP144062">
    <property type="protein sequence ID" value="WWD21831.1"/>
    <property type="molecule type" value="Genomic_DNA"/>
</dbReference>
<name>A0A5M6BSI7_9TREE</name>
<sequence>MTTSQGKLKLWTAKNTFVNPSRLRLMMLEKGILDQYEEVYIDMIEKGDQKSWRHTKRNPWGETPSLELPDGSILSETTAIARYMDSMHEGRKFMGESVLEQALDQQWDQRIWHQALGPELELTYNPRWGEHCRKEALATAAMLDRHLSDGRKWVLDGEEPTFCDTTLCVAIYLGKFGPMHTDLALRFEYLDKYWQRWQGRDSFKRNYADGGELEELAYLKNVQ</sequence>
<evidence type="ECO:0000313" key="3">
    <source>
        <dbReference type="EMBL" id="WWD21831.1"/>
    </source>
</evidence>
<organism evidence="3 4">
    <name type="scientific">Kwoniella shandongensis</name>
    <dbReference type="NCBI Taxonomy" id="1734106"/>
    <lineage>
        <taxon>Eukaryota</taxon>
        <taxon>Fungi</taxon>
        <taxon>Dikarya</taxon>
        <taxon>Basidiomycota</taxon>
        <taxon>Agaricomycotina</taxon>
        <taxon>Tremellomycetes</taxon>
        <taxon>Tremellales</taxon>
        <taxon>Cryptococcaceae</taxon>
        <taxon>Kwoniella</taxon>
    </lineage>
</organism>
<comment type="similarity">
    <text evidence="1">Belongs to the GST superfamily.</text>
</comment>
<dbReference type="Gene3D" id="3.40.30.10">
    <property type="entry name" value="Glutaredoxin"/>
    <property type="match status" value="1"/>
</dbReference>
<gene>
    <name evidence="3" type="ORF">CI109_106319</name>
</gene>
<dbReference type="Proteomes" id="UP000322225">
    <property type="component" value="Chromosome 12"/>
</dbReference>